<feature type="transmembrane region" description="Helical" evidence="1">
    <location>
        <begin position="122"/>
        <end position="144"/>
    </location>
</feature>
<dbReference type="EMBL" id="CP060636">
    <property type="protein sequence ID" value="QNM10928.1"/>
    <property type="molecule type" value="Genomic_DNA"/>
</dbReference>
<dbReference type="RefSeq" id="WP_117453322.1">
    <property type="nucleotide sequence ID" value="NZ_CP060636.1"/>
</dbReference>
<dbReference type="KEGG" id="ehn:H9Q80_11625"/>
<feature type="transmembrane region" description="Helical" evidence="1">
    <location>
        <begin position="7"/>
        <end position="27"/>
    </location>
</feature>
<evidence type="ECO:0000256" key="1">
    <source>
        <dbReference type="SAM" id="Phobius"/>
    </source>
</evidence>
<name>A0A7G9GJE6_9FIRM</name>
<proteinExistence type="predicted"/>
<protein>
    <submittedName>
        <fullName evidence="2">DUF308 domain-containing protein</fullName>
    </submittedName>
</protein>
<dbReference type="InterPro" id="IPR005325">
    <property type="entry name" value="DUF308_memb"/>
</dbReference>
<keyword evidence="1" id="KW-0472">Membrane</keyword>
<keyword evidence="3" id="KW-1185">Reference proteome</keyword>
<gene>
    <name evidence="2" type="ORF">H9Q80_11625</name>
</gene>
<keyword evidence="1" id="KW-1133">Transmembrane helix</keyword>
<sequence length="209" mass="24275">MNIKIENWKLLVLSVFYIIFGILSYTIEKVEFLNFFKIAGIVIILIGLFQILVYFFKKEYLKPNEFSFATGILYCMAGLIVTFKPEVIVDNYPLVLSGLVVLDSTLRLQYSMNLFRLQESQWKINIGAAIVPLIIGMVIILVPFDENTLHNLFSFLLILDAIANFYTILYYKRIVRKYGTRGESMLDFGEEKKHDKIEEMDVIVPTEEE</sequence>
<dbReference type="Proteomes" id="UP000515856">
    <property type="component" value="Chromosome"/>
</dbReference>
<dbReference type="Pfam" id="PF03729">
    <property type="entry name" value="DUF308"/>
    <property type="match status" value="1"/>
</dbReference>
<evidence type="ECO:0000313" key="2">
    <source>
        <dbReference type="EMBL" id="QNM10928.1"/>
    </source>
</evidence>
<feature type="transmembrane region" description="Helical" evidence="1">
    <location>
        <begin position="68"/>
        <end position="85"/>
    </location>
</feature>
<accession>A0A7G9GJE6</accession>
<feature type="transmembrane region" description="Helical" evidence="1">
    <location>
        <begin position="150"/>
        <end position="171"/>
    </location>
</feature>
<evidence type="ECO:0000313" key="3">
    <source>
        <dbReference type="Proteomes" id="UP000515856"/>
    </source>
</evidence>
<reference evidence="2 3" key="1">
    <citation type="submission" date="2020-08" db="EMBL/GenBank/DDBJ databases">
        <authorList>
            <person name="Liu C."/>
            <person name="Sun Q."/>
        </authorList>
    </citation>
    <scope>NUCLEOTIDE SEQUENCE [LARGE SCALE GENOMIC DNA]</scope>
    <source>
        <strain evidence="2 3">NSJ-61</strain>
    </source>
</reference>
<feature type="transmembrane region" description="Helical" evidence="1">
    <location>
        <begin position="33"/>
        <end position="56"/>
    </location>
</feature>
<organism evidence="2 3">
    <name type="scientific">[Eubacterium] hominis</name>
    <dbReference type="NCBI Taxonomy" id="2764325"/>
    <lineage>
        <taxon>Bacteria</taxon>
        <taxon>Bacillati</taxon>
        <taxon>Bacillota</taxon>
        <taxon>Erysipelotrichia</taxon>
        <taxon>Erysipelotrichales</taxon>
        <taxon>Erysipelotrichaceae</taxon>
        <taxon>Amedibacillus</taxon>
    </lineage>
</organism>
<keyword evidence="1" id="KW-0812">Transmembrane</keyword>
<dbReference type="AlphaFoldDB" id="A0A7G9GJE6"/>